<protein>
    <submittedName>
        <fullName evidence="1">Uncharacterized protein</fullName>
    </submittedName>
</protein>
<organism evidence="1 2">
    <name type="scientific">Cryobacterium psychrotolerans</name>
    <dbReference type="NCBI Taxonomy" id="386301"/>
    <lineage>
        <taxon>Bacteria</taxon>
        <taxon>Bacillati</taxon>
        <taxon>Actinomycetota</taxon>
        <taxon>Actinomycetes</taxon>
        <taxon>Micrococcales</taxon>
        <taxon>Microbacteriaceae</taxon>
        <taxon>Cryobacterium</taxon>
    </lineage>
</organism>
<evidence type="ECO:0000313" key="2">
    <source>
        <dbReference type="Proteomes" id="UP000198701"/>
    </source>
</evidence>
<dbReference type="EMBL" id="FNFU01000005">
    <property type="protein sequence ID" value="SDK35305.1"/>
    <property type="molecule type" value="Genomic_DNA"/>
</dbReference>
<name>A0A1G9B8W3_9MICO</name>
<dbReference type="RefSeq" id="WP_092322577.1">
    <property type="nucleotide sequence ID" value="NZ_FNFU01000005.1"/>
</dbReference>
<gene>
    <name evidence="1" type="ORF">SAMN05216282_10579</name>
</gene>
<keyword evidence="2" id="KW-1185">Reference proteome</keyword>
<sequence length="189" mass="20818">MVNDEGPTVAYAEHAWYQHLREQWKPKRVRLLLVAESAPDPGAAATERRFFYAPTVSRADNLFRGVVLALYGQKVSTGDDRTDLLTRLQDDGVWLIDLAPYPVNHFGGRARRSALRDSVPARLDEILDIAPGGIVICHTPSYRALAPALIAAGAPLLHDQPIPFPLGNFRNQFAEAVRDAVRPLGFSAP</sequence>
<reference evidence="1 2" key="1">
    <citation type="submission" date="2016-10" db="EMBL/GenBank/DDBJ databases">
        <authorList>
            <person name="de Groot N.N."/>
        </authorList>
    </citation>
    <scope>NUCLEOTIDE SEQUENCE [LARGE SCALE GENOMIC DNA]</scope>
    <source>
        <strain evidence="1 2">CGMCC 1.5382</strain>
    </source>
</reference>
<dbReference type="OrthoDB" id="4714331at2"/>
<proteinExistence type="predicted"/>
<accession>A0A1G9B8W3</accession>
<dbReference type="AlphaFoldDB" id="A0A1G9B8W3"/>
<dbReference type="Proteomes" id="UP000198701">
    <property type="component" value="Unassembled WGS sequence"/>
</dbReference>
<evidence type="ECO:0000313" key="1">
    <source>
        <dbReference type="EMBL" id="SDK35305.1"/>
    </source>
</evidence>